<protein>
    <recommendedName>
        <fullName evidence="13">Peptidase M43 pregnancy-associated plasma-A domain-containing protein</fullName>
    </recommendedName>
</protein>
<evidence type="ECO:0000313" key="12">
    <source>
        <dbReference type="Proteomes" id="UP000192276"/>
    </source>
</evidence>
<dbReference type="PANTHER" id="PTHR47466:SF1">
    <property type="entry name" value="METALLOPROTEASE MEP1 (AFU_ORTHOLOGUE AFUA_1G07730)-RELATED"/>
    <property type="match status" value="1"/>
</dbReference>
<dbReference type="InterPro" id="IPR026444">
    <property type="entry name" value="Secre_tail"/>
</dbReference>
<name>A0A1V9F805_9BACT</name>
<evidence type="ECO:0000256" key="4">
    <source>
        <dbReference type="ARBA" id="ARBA00022729"/>
    </source>
</evidence>
<comment type="similarity">
    <text evidence="1">Belongs to the peptidase M43B family.</text>
</comment>
<evidence type="ECO:0000256" key="5">
    <source>
        <dbReference type="ARBA" id="ARBA00022801"/>
    </source>
</evidence>
<keyword evidence="12" id="KW-1185">Reference proteome</keyword>
<dbReference type="PANTHER" id="PTHR47466">
    <property type="match status" value="1"/>
</dbReference>
<dbReference type="Pfam" id="PF18962">
    <property type="entry name" value="Por_Secre_tail"/>
    <property type="match status" value="1"/>
</dbReference>
<sequence>MELLANTFKKNLTLKTRFETQNRNITRAIAARKVMAQQLRIEGTTAYIPVVFHVVLQNPGLVTDAQIQAQVDQLNLDFGGVNPDSTKIRAFFKPRFAKTNIQFRLAQRTPGNEPSNGIERITTSHASFGLNDSRVKYAATGGADAWDNSRFFNVWITDLSQGYLGYSTFPGSSVPAEDGIVIRYTSLPGGVAPYNKGRTLVHETGHFFYLFHTWGDDVGCSGNDEIDDTPNQANYTSGCPGDPVRLDACTTSGNGIMYENFMDYTDDACMVMYTLDQKDRMEAAMNTYRASLLTSNGADPVIAFNLDAAAKSITTPLQRLCSATFSPVITLRNRGAQTLTTVTIQATIDNGTVTTTTWTGSLASLQETSVTLNSMTVPAEGTHILNVVVSQPNGSTDENTSNDVITQTFQYYLPLSPPLTQSFENAAFPPAGWDVVNADNRITWERVTGVGKTGNAAVVMRNFDYQFSGQRDLLRLPVMNIANVDSAYITFQVAAAVRTDPKTSGNEWDTLQVLASKDCGATFTSIYKKWGSELITRSEATSTAFTPAASEWRKDSVNLTSYIGAGEILLAFANTSKQENNIYLDDINVYSLTIDPVVKAKGFVISPNPTRGRINIQFYPNAALVKGINIFTGTGQRVSSLKVNAPGSHIYSFDMSRYASGVYIVQVVLGDRVITQKVIKR</sequence>
<keyword evidence="7" id="KW-0482">Metalloprotease</keyword>
<keyword evidence="4" id="KW-0732">Signal</keyword>
<dbReference type="NCBIfam" id="TIGR04183">
    <property type="entry name" value="Por_Secre_tail"/>
    <property type="match status" value="1"/>
</dbReference>
<dbReference type="AlphaFoldDB" id="A0A1V9F805"/>
<dbReference type="InterPro" id="IPR024079">
    <property type="entry name" value="MetalloPept_cat_dom_sf"/>
</dbReference>
<accession>A0A1V9F805</accession>
<dbReference type="GO" id="GO:0006508">
    <property type="term" value="P:proteolysis"/>
    <property type="evidence" value="ECO:0007669"/>
    <property type="project" value="UniProtKB-KW"/>
</dbReference>
<keyword evidence="2" id="KW-0645">Protease</keyword>
<dbReference type="Gene3D" id="2.60.40.10">
    <property type="entry name" value="Immunoglobulins"/>
    <property type="match status" value="1"/>
</dbReference>
<comment type="caution">
    <text evidence="11">The sequence shown here is derived from an EMBL/GenBank/DDBJ whole genome shotgun (WGS) entry which is preliminary data.</text>
</comment>
<proteinExistence type="inferred from homology"/>
<dbReference type="CDD" id="cd04275">
    <property type="entry name" value="ZnMc_pappalysin_like"/>
    <property type="match status" value="1"/>
</dbReference>
<dbReference type="GO" id="GO:0046872">
    <property type="term" value="F:metal ion binding"/>
    <property type="evidence" value="ECO:0007669"/>
    <property type="project" value="UniProtKB-KW"/>
</dbReference>
<gene>
    <name evidence="11" type="ORF">A4R26_27605</name>
</gene>
<evidence type="ECO:0000313" key="11">
    <source>
        <dbReference type="EMBL" id="OQP54445.1"/>
    </source>
</evidence>
<keyword evidence="5" id="KW-0378">Hydrolase</keyword>
<dbReference type="Gene3D" id="3.40.390.10">
    <property type="entry name" value="Collagenase (Catalytic Domain)"/>
    <property type="match status" value="1"/>
</dbReference>
<dbReference type="InterPro" id="IPR008754">
    <property type="entry name" value="Peptidase_M43"/>
</dbReference>
<dbReference type="SUPFAM" id="SSF55486">
    <property type="entry name" value="Metalloproteases ('zincins'), catalytic domain"/>
    <property type="match status" value="1"/>
</dbReference>
<evidence type="ECO:0000256" key="3">
    <source>
        <dbReference type="ARBA" id="ARBA00022723"/>
    </source>
</evidence>
<keyword evidence="8" id="KW-1015">Disulfide bond</keyword>
<reference evidence="12" key="1">
    <citation type="submission" date="2016-04" db="EMBL/GenBank/DDBJ databases">
        <authorList>
            <person name="Chen L."/>
            <person name="Zhuang W."/>
            <person name="Wang G."/>
        </authorList>
    </citation>
    <scope>NUCLEOTIDE SEQUENCE [LARGE SCALE GENOMIC DNA]</scope>
    <source>
        <strain evidence="12">208</strain>
    </source>
</reference>
<dbReference type="NCBIfam" id="NF038128">
    <property type="entry name" value="choice_anch_J"/>
    <property type="match status" value="1"/>
</dbReference>
<dbReference type="STRING" id="550983.A4R26_27605"/>
<evidence type="ECO:0000259" key="9">
    <source>
        <dbReference type="Pfam" id="PF05572"/>
    </source>
</evidence>
<evidence type="ECO:0000256" key="2">
    <source>
        <dbReference type="ARBA" id="ARBA00022670"/>
    </source>
</evidence>
<dbReference type="EMBL" id="LWBP01000207">
    <property type="protein sequence ID" value="OQP54445.1"/>
    <property type="molecule type" value="Genomic_DNA"/>
</dbReference>
<feature type="domain" description="Peptidase M43 pregnancy-associated plasma-A" evidence="9">
    <location>
        <begin position="143"/>
        <end position="285"/>
    </location>
</feature>
<evidence type="ECO:0000256" key="1">
    <source>
        <dbReference type="ARBA" id="ARBA00008721"/>
    </source>
</evidence>
<evidence type="ECO:0000259" key="10">
    <source>
        <dbReference type="Pfam" id="PF18962"/>
    </source>
</evidence>
<dbReference type="Pfam" id="PF05572">
    <property type="entry name" value="Peptidase_M43"/>
    <property type="match status" value="1"/>
</dbReference>
<evidence type="ECO:0008006" key="13">
    <source>
        <dbReference type="Google" id="ProtNLM"/>
    </source>
</evidence>
<dbReference type="GO" id="GO:0008237">
    <property type="term" value="F:metallopeptidase activity"/>
    <property type="evidence" value="ECO:0007669"/>
    <property type="project" value="UniProtKB-KW"/>
</dbReference>
<keyword evidence="6" id="KW-0862">Zinc</keyword>
<dbReference type="InterPro" id="IPR013783">
    <property type="entry name" value="Ig-like_fold"/>
</dbReference>
<organism evidence="11 12">
    <name type="scientific">Niastella populi</name>
    <dbReference type="NCBI Taxonomy" id="550983"/>
    <lineage>
        <taxon>Bacteria</taxon>
        <taxon>Pseudomonadati</taxon>
        <taxon>Bacteroidota</taxon>
        <taxon>Chitinophagia</taxon>
        <taxon>Chitinophagales</taxon>
        <taxon>Chitinophagaceae</taxon>
        <taxon>Niastella</taxon>
    </lineage>
</organism>
<feature type="domain" description="Secretion system C-terminal sorting" evidence="10">
    <location>
        <begin position="605"/>
        <end position="679"/>
    </location>
</feature>
<dbReference type="Proteomes" id="UP000192276">
    <property type="component" value="Unassembled WGS sequence"/>
</dbReference>
<keyword evidence="3" id="KW-0479">Metal-binding</keyword>
<evidence type="ECO:0000256" key="7">
    <source>
        <dbReference type="ARBA" id="ARBA00023049"/>
    </source>
</evidence>
<evidence type="ECO:0000256" key="8">
    <source>
        <dbReference type="ARBA" id="ARBA00023157"/>
    </source>
</evidence>
<evidence type="ECO:0000256" key="6">
    <source>
        <dbReference type="ARBA" id="ARBA00022833"/>
    </source>
</evidence>